<accession>A0A8D8AJ76</accession>
<proteinExistence type="predicted"/>
<dbReference type="EMBL" id="HBUE01257710">
    <property type="protein sequence ID" value="CAG6557409.1"/>
    <property type="molecule type" value="Transcribed_RNA"/>
</dbReference>
<evidence type="ECO:0000313" key="1">
    <source>
        <dbReference type="EMBL" id="CAG6458236.1"/>
    </source>
</evidence>
<sequence>MLERHVNFLVLLECLKTSLNQYKIKFCMPQQIQKEEITERRIFSNIKRVQPKSITEHLASEPTSERLLSEHVLMPFTPCQPKYKKNKSRRSMINKFINANVCF</sequence>
<dbReference type="AlphaFoldDB" id="A0A8D8AJ76"/>
<organism evidence="1">
    <name type="scientific">Culex pipiens</name>
    <name type="common">House mosquito</name>
    <dbReference type="NCBI Taxonomy" id="7175"/>
    <lineage>
        <taxon>Eukaryota</taxon>
        <taxon>Metazoa</taxon>
        <taxon>Ecdysozoa</taxon>
        <taxon>Arthropoda</taxon>
        <taxon>Hexapoda</taxon>
        <taxon>Insecta</taxon>
        <taxon>Pterygota</taxon>
        <taxon>Neoptera</taxon>
        <taxon>Endopterygota</taxon>
        <taxon>Diptera</taxon>
        <taxon>Nematocera</taxon>
        <taxon>Culicoidea</taxon>
        <taxon>Culicidae</taxon>
        <taxon>Culicinae</taxon>
        <taxon>Culicini</taxon>
        <taxon>Culex</taxon>
        <taxon>Culex</taxon>
    </lineage>
</organism>
<reference evidence="1" key="1">
    <citation type="submission" date="2021-05" db="EMBL/GenBank/DDBJ databases">
        <authorList>
            <person name="Alioto T."/>
            <person name="Alioto T."/>
            <person name="Gomez Garrido J."/>
        </authorList>
    </citation>
    <scope>NUCLEOTIDE SEQUENCE</scope>
</reference>
<protein>
    <submittedName>
        <fullName evidence="1">(northern house mosquito) hypothetical protein</fullName>
    </submittedName>
</protein>
<dbReference type="EMBL" id="HBUE01152703">
    <property type="protein sequence ID" value="CAG6506105.1"/>
    <property type="molecule type" value="Transcribed_RNA"/>
</dbReference>
<dbReference type="EMBL" id="HBUE01034408">
    <property type="protein sequence ID" value="CAG6458236.1"/>
    <property type="molecule type" value="Transcribed_RNA"/>
</dbReference>
<name>A0A8D8AJ76_CULPI</name>